<dbReference type="Proteomes" id="UP000253498">
    <property type="component" value="Unassembled WGS sequence"/>
</dbReference>
<keyword evidence="2" id="KW-0489">Methyltransferase</keyword>
<organism evidence="2 4">
    <name type="scientific">Enterococcus hirae</name>
    <dbReference type="NCBI Taxonomy" id="1354"/>
    <lineage>
        <taxon>Bacteria</taxon>
        <taxon>Bacillati</taxon>
        <taxon>Bacillota</taxon>
        <taxon>Bacilli</taxon>
        <taxon>Lactobacillales</taxon>
        <taxon>Enterococcaceae</taxon>
        <taxon>Enterococcus</taxon>
    </lineage>
</organism>
<evidence type="ECO:0000313" key="4">
    <source>
        <dbReference type="Proteomes" id="UP000352698"/>
    </source>
</evidence>
<dbReference type="EMBL" id="LESJ01000004">
    <property type="protein sequence ID" value="RBT69409.1"/>
    <property type="molecule type" value="Genomic_DNA"/>
</dbReference>
<keyword evidence="2" id="KW-0808">Transferase</keyword>
<dbReference type="GO" id="GO:0008168">
    <property type="term" value="F:methyltransferase activity"/>
    <property type="evidence" value="ECO:0007669"/>
    <property type="project" value="UniProtKB-KW"/>
</dbReference>
<proteinExistence type="predicted"/>
<evidence type="ECO:0000313" key="1">
    <source>
        <dbReference type="EMBL" id="RBT69409.1"/>
    </source>
</evidence>
<sequence>MIKLKRVYSAREKGDGFRILVDRIWPRGISKEKAQIDLWLKEIAPSTELRKFFGHLPERFPVFEEKYLEELMTDQEKQLAVKQLAELCQNYPIVTLVYGAKNEQQNQAVVLKALMERKLNR</sequence>
<dbReference type="Proteomes" id="UP000352698">
    <property type="component" value="Unassembled WGS sequence"/>
</dbReference>
<reference evidence="2 4" key="2">
    <citation type="submission" date="2019-05" db="EMBL/GenBank/DDBJ databases">
        <authorList>
            <consortium name="Pathogen Informatics"/>
        </authorList>
    </citation>
    <scope>NUCLEOTIDE SEQUENCE [LARGE SCALE GENOMIC DNA]</scope>
    <source>
        <strain evidence="2 4">NCTC12204</strain>
    </source>
</reference>
<name>A0A1V8WV74_ENTHR</name>
<dbReference type="InterPro" id="IPR052552">
    <property type="entry name" value="YeaO-like"/>
</dbReference>
<dbReference type="Pfam" id="PF22752">
    <property type="entry name" value="DUF488-N3i"/>
    <property type="match status" value="1"/>
</dbReference>
<dbReference type="EMBL" id="CABEEP010000001">
    <property type="protein sequence ID" value="VTQ65458.1"/>
    <property type="molecule type" value="Genomic_DNA"/>
</dbReference>
<protein>
    <submittedName>
        <fullName evidence="2">Putative uroporphyrin-III c-methyltransferase</fullName>
    </submittedName>
</protein>
<dbReference type="PANTHER" id="PTHR36849:SF1">
    <property type="entry name" value="CYTOPLASMIC PROTEIN"/>
    <property type="match status" value="1"/>
</dbReference>
<dbReference type="STRING" id="1354.A6P53_07835"/>
<dbReference type="GO" id="GO:0032259">
    <property type="term" value="P:methylation"/>
    <property type="evidence" value="ECO:0007669"/>
    <property type="project" value="UniProtKB-KW"/>
</dbReference>
<gene>
    <name evidence="1" type="ORF">EB03_01079</name>
    <name evidence="2" type="ORF">NCTC12204_01723</name>
</gene>
<dbReference type="AlphaFoldDB" id="A0A1V8WV74"/>
<dbReference type="PANTHER" id="PTHR36849">
    <property type="entry name" value="CYTOPLASMIC PROTEIN-RELATED"/>
    <property type="match status" value="1"/>
</dbReference>
<evidence type="ECO:0000313" key="2">
    <source>
        <dbReference type="EMBL" id="VTQ65458.1"/>
    </source>
</evidence>
<comment type="caution">
    <text evidence="2">The sequence shown here is derived from an EMBL/GenBank/DDBJ whole genome shotgun (WGS) entry which is preliminary data.</text>
</comment>
<evidence type="ECO:0000313" key="3">
    <source>
        <dbReference type="Proteomes" id="UP000253498"/>
    </source>
</evidence>
<accession>A0A1V8WV74</accession>
<dbReference type="RefSeq" id="WP_010737798.1">
    <property type="nucleotide sequence ID" value="NZ_AP027299.1"/>
</dbReference>
<reference evidence="1 3" key="1">
    <citation type="submission" date="2015-06" db="EMBL/GenBank/DDBJ databases">
        <title>The Genome Sequence of Enterococcus hirae 88EA1.</title>
        <authorList>
            <consortium name="The Broad Institute Genomics Platform"/>
            <consortium name="The Broad Institute Genome Sequencing Center for Infectious Disease"/>
            <person name="Earl A.M."/>
            <person name="Van Tyne D."/>
            <person name="Lebreton F."/>
            <person name="Saavedra J.T."/>
            <person name="Gilmore M.S."/>
            <person name="Manson McGuire A."/>
            <person name="Clock S."/>
            <person name="Crupain M."/>
            <person name="Rangan U."/>
            <person name="Young S."/>
            <person name="Abouelleil A."/>
            <person name="Cao P."/>
            <person name="Chapman S.B."/>
            <person name="Griggs A."/>
            <person name="Priest M."/>
            <person name="Shea T."/>
            <person name="Wortman J."/>
            <person name="Nusbaum C."/>
            <person name="Birren B."/>
        </authorList>
    </citation>
    <scope>NUCLEOTIDE SEQUENCE [LARGE SCALE GENOMIC DNA]</scope>
    <source>
        <strain evidence="1 3">88EA1</strain>
    </source>
</reference>